<dbReference type="GeneID" id="28801713"/>
<protein>
    <submittedName>
        <fullName evidence="2">Uncharacterized protein</fullName>
    </submittedName>
</protein>
<dbReference type="EMBL" id="KU253712">
    <property type="protein sequence ID" value="AMB18634.1"/>
    <property type="molecule type" value="Genomic_DNA"/>
</dbReference>
<gene>
    <name evidence="2" type="ORF">Eldridge_054</name>
</gene>
<dbReference type="Proteomes" id="UP000204502">
    <property type="component" value="Segment"/>
</dbReference>
<proteinExistence type="predicted"/>
<dbReference type="KEGG" id="vg:28801713"/>
<keyword evidence="3" id="KW-1185">Reference proteome</keyword>
<accession>A0A0Y0A9V7</accession>
<evidence type="ECO:0000256" key="1">
    <source>
        <dbReference type="SAM" id="MobiDB-lite"/>
    </source>
</evidence>
<evidence type="ECO:0000313" key="2">
    <source>
        <dbReference type="EMBL" id="AMB18634.1"/>
    </source>
</evidence>
<feature type="region of interest" description="Disordered" evidence="1">
    <location>
        <begin position="1"/>
        <end position="30"/>
    </location>
</feature>
<organism evidence="2 3">
    <name type="scientific">Bacillus phage Eldridge</name>
    <dbReference type="NCBI Taxonomy" id="1776293"/>
    <lineage>
        <taxon>Viruses</taxon>
        <taxon>Duplodnaviria</taxon>
        <taxon>Heunggongvirae</taxon>
        <taxon>Uroviricota</taxon>
        <taxon>Caudoviricetes</taxon>
        <taxon>Herelleviridae</taxon>
        <taxon>Bastillevirinae</taxon>
        <taxon>Eldridgevirus</taxon>
        <taxon>Eldridgevirus eldridge</taxon>
    </lineage>
</organism>
<name>A0A0Y0A9V7_9CAUD</name>
<reference evidence="2 3" key="1">
    <citation type="journal article" date="2016" name="Genome Announc.">
        <title>Complete Genome Sequence of Bacillus megaterium Bacteriophage Eldridge.</title>
        <authorList>
            <person name="Reveille A.M."/>
            <person name="Eldridge K.A."/>
            <person name="Temple L.M."/>
        </authorList>
    </citation>
    <scope>NUCLEOTIDE SEQUENCE [LARGE SCALE GENOMIC DNA]</scope>
</reference>
<evidence type="ECO:0000313" key="3">
    <source>
        <dbReference type="Proteomes" id="UP000204502"/>
    </source>
</evidence>
<dbReference type="RefSeq" id="YP_009274758.1">
    <property type="nucleotide sequence ID" value="NC_030920.1"/>
</dbReference>
<sequence length="30" mass="3524">MKALKNHRESPDGKNKKRNGDEKMKVIQKD</sequence>